<accession>Q10J50</accession>
<dbReference type="KEGG" id="osa:107280302"/>
<protein>
    <submittedName>
        <fullName evidence="2">Uncharacterized protein</fullName>
    </submittedName>
</protein>
<dbReference type="EMBL" id="AC133861">
    <property type="protein sequence ID" value="AAS07304.1"/>
    <property type="molecule type" value="Genomic_DNA"/>
</dbReference>
<sequence length="175" mass="17826">MGEMVRGGNGGLLRGDQRRQGRRAGGSRPQGGSGWQGAALGGAGGSGTPVGKGRRRLAGQGQQRLVRGASGWLLKAGTSGSGEGCRWRIAGAGQRRQARGGVGSRARSGGGWQAQGSGWQAQGGGHAHAGGGRRREHSDGAPDLGKSDIRTIKSDFTALSQTLRLLDYSRTVDGA</sequence>
<organism evidence="2 3">
    <name type="scientific">Oryza sativa subsp. japonica</name>
    <name type="common">Rice</name>
    <dbReference type="NCBI Taxonomy" id="39947"/>
    <lineage>
        <taxon>Eukaryota</taxon>
        <taxon>Viridiplantae</taxon>
        <taxon>Streptophyta</taxon>
        <taxon>Embryophyta</taxon>
        <taxon>Tracheophyta</taxon>
        <taxon>Spermatophyta</taxon>
        <taxon>Magnoliopsida</taxon>
        <taxon>Liliopsida</taxon>
        <taxon>Poales</taxon>
        <taxon>Poaceae</taxon>
        <taxon>BOP clade</taxon>
        <taxon>Oryzoideae</taxon>
        <taxon>Oryzeae</taxon>
        <taxon>Oryzinae</taxon>
        <taxon>Oryza</taxon>
        <taxon>Oryza sativa</taxon>
    </lineage>
</organism>
<evidence type="ECO:0000313" key="3">
    <source>
        <dbReference type="Proteomes" id="UP000000763"/>
    </source>
</evidence>
<gene>
    <name evidence="2" type="ORF">OSJNBb0031F05.7</name>
</gene>
<feature type="compositionally biased region" description="Gly residues" evidence="1">
    <location>
        <begin position="28"/>
        <end position="50"/>
    </location>
</feature>
<feature type="compositionally biased region" description="Gly residues" evidence="1">
    <location>
        <begin position="121"/>
        <end position="130"/>
    </location>
</feature>
<name>Q10J50_ORYSJ</name>
<feature type="compositionally biased region" description="Gly residues" evidence="1">
    <location>
        <begin position="1"/>
        <end position="13"/>
    </location>
</feature>
<reference evidence="3" key="1">
    <citation type="journal article" date="2005" name="Nature">
        <title>The map-based sequence of the rice genome.</title>
        <authorList>
            <consortium name="International rice genome sequencing project (IRGSP)"/>
            <person name="Matsumoto T."/>
            <person name="Wu J."/>
            <person name="Kanamori H."/>
            <person name="Katayose Y."/>
            <person name="Fujisawa M."/>
            <person name="Namiki N."/>
            <person name="Mizuno H."/>
            <person name="Yamamoto K."/>
            <person name="Antonio B.A."/>
            <person name="Baba T."/>
            <person name="Sakata K."/>
            <person name="Nagamura Y."/>
            <person name="Aoki H."/>
            <person name="Arikawa K."/>
            <person name="Arita K."/>
            <person name="Bito T."/>
            <person name="Chiden Y."/>
            <person name="Fujitsuka N."/>
            <person name="Fukunaka R."/>
            <person name="Hamada M."/>
            <person name="Harada C."/>
            <person name="Hayashi A."/>
            <person name="Hijishita S."/>
            <person name="Honda M."/>
            <person name="Hosokawa S."/>
            <person name="Ichikawa Y."/>
            <person name="Idonuma A."/>
            <person name="Iijima M."/>
            <person name="Ikeda M."/>
            <person name="Ikeno M."/>
            <person name="Ito K."/>
            <person name="Ito S."/>
            <person name="Ito T."/>
            <person name="Ito Y."/>
            <person name="Ito Y."/>
            <person name="Iwabuchi A."/>
            <person name="Kamiya K."/>
            <person name="Karasawa W."/>
            <person name="Kurita K."/>
            <person name="Katagiri S."/>
            <person name="Kikuta A."/>
            <person name="Kobayashi H."/>
            <person name="Kobayashi N."/>
            <person name="Machita K."/>
            <person name="Maehara T."/>
            <person name="Masukawa M."/>
            <person name="Mizubayashi T."/>
            <person name="Mukai Y."/>
            <person name="Nagasaki H."/>
            <person name="Nagata Y."/>
            <person name="Naito S."/>
            <person name="Nakashima M."/>
            <person name="Nakama Y."/>
            <person name="Nakamichi Y."/>
            <person name="Nakamura M."/>
            <person name="Meguro A."/>
            <person name="Negishi M."/>
            <person name="Ohta I."/>
            <person name="Ohta T."/>
            <person name="Okamoto M."/>
            <person name="Ono N."/>
            <person name="Saji S."/>
            <person name="Sakaguchi M."/>
            <person name="Sakai K."/>
            <person name="Shibata M."/>
            <person name="Shimokawa T."/>
            <person name="Song J."/>
            <person name="Takazaki Y."/>
            <person name="Terasawa K."/>
            <person name="Tsugane M."/>
            <person name="Tsuji K."/>
            <person name="Ueda S."/>
            <person name="Waki K."/>
            <person name="Yamagata H."/>
            <person name="Yamamoto M."/>
            <person name="Yamamoto S."/>
            <person name="Yamane H."/>
            <person name="Yoshiki S."/>
            <person name="Yoshihara R."/>
            <person name="Yukawa K."/>
            <person name="Zhong H."/>
            <person name="Yano M."/>
            <person name="Yuan Q."/>
            <person name="Ouyang S."/>
            <person name="Liu J."/>
            <person name="Jones K.M."/>
            <person name="Gansberger K."/>
            <person name="Moffat K."/>
            <person name="Hill J."/>
            <person name="Bera J."/>
            <person name="Fadrosh D."/>
            <person name="Jin S."/>
            <person name="Johri S."/>
            <person name="Kim M."/>
            <person name="Overton L."/>
            <person name="Reardon M."/>
            <person name="Tsitrin T."/>
            <person name="Vuong H."/>
            <person name="Weaver B."/>
            <person name="Ciecko A."/>
            <person name="Tallon L."/>
            <person name="Jackson J."/>
            <person name="Pai G."/>
            <person name="Aken S.V."/>
            <person name="Utterback T."/>
            <person name="Reidmuller S."/>
            <person name="Feldblyum T."/>
            <person name="Hsiao J."/>
            <person name="Zismann V."/>
            <person name="Iobst S."/>
            <person name="de Vazeille A.R."/>
            <person name="Buell C.R."/>
            <person name="Ying K."/>
            <person name="Li Y."/>
            <person name="Lu T."/>
            <person name="Huang Y."/>
            <person name="Zhao Q."/>
            <person name="Feng Q."/>
            <person name="Zhang L."/>
            <person name="Zhu J."/>
            <person name="Weng Q."/>
            <person name="Mu J."/>
            <person name="Lu Y."/>
            <person name="Fan D."/>
            <person name="Liu Y."/>
            <person name="Guan J."/>
            <person name="Zhang Y."/>
            <person name="Yu S."/>
            <person name="Liu X."/>
            <person name="Zhang Y."/>
            <person name="Hong G."/>
            <person name="Han B."/>
            <person name="Choisne N."/>
            <person name="Demange N."/>
            <person name="Orjeda G."/>
            <person name="Samain S."/>
            <person name="Cattolico L."/>
            <person name="Pelletier E."/>
            <person name="Couloux A."/>
            <person name="Segurens B."/>
            <person name="Wincker P."/>
            <person name="D'Hont A."/>
            <person name="Scarpelli C."/>
            <person name="Weissenbach J."/>
            <person name="Salanoubat M."/>
            <person name="Quetier F."/>
            <person name="Yu Y."/>
            <person name="Kim H.R."/>
            <person name="Rambo T."/>
            <person name="Currie J."/>
            <person name="Collura K."/>
            <person name="Luo M."/>
            <person name="Yang T."/>
            <person name="Ammiraju J.S.S."/>
            <person name="Engler F."/>
            <person name="Soderlund C."/>
            <person name="Wing R.A."/>
            <person name="Palmer L.E."/>
            <person name="de la Bastide M."/>
            <person name="Spiegel L."/>
            <person name="Nascimento L."/>
            <person name="Zutavern T."/>
            <person name="O'Shaughnessy A."/>
            <person name="Dike S."/>
            <person name="Dedhia N."/>
            <person name="Preston R."/>
            <person name="Balija V."/>
            <person name="McCombie W.R."/>
            <person name="Chow T."/>
            <person name="Chen H."/>
            <person name="Chung M."/>
            <person name="Chen C."/>
            <person name="Shaw J."/>
            <person name="Wu H."/>
            <person name="Hsiao K."/>
            <person name="Chao Y."/>
            <person name="Chu M."/>
            <person name="Cheng C."/>
            <person name="Hour A."/>
            <person name="Lee P."/>
            <person name="Lin S."/>
            <person name="Lin Y."/>
            <person name="Liou J."/>
            <person name="Liu S."/>
            <person name="Hsing Y."/>
            <person name="Raghuvanshi S."/>
            <person name="Mohanty A."/>
            <person name="Bharti A.K."/>
            <person name="Gaur A."/>
            <person name="Gupta V."/>
            <person name="Kumar D."/>
            <person name="Ravi V."/>
            <person name="Vij S."/>
            <person name="Kapur A."/>
            <person name="Khurana P."/>
            <person name="Khurana P."/>
            <person name="Khurana J.P."/>
            <person name="Tyagi A.K."/>
            <person name="Gaikwad K."/>
            <person name="Singh A."/>
            <person name="Dalal V."/>
            <person name="Srivastava S."/>
            <person name="Dixit A."/>
            <person name="Pal A.K."/>
            <person name="Ghazi I.A."/>
            <person name="Yadav M."/>
            <person name="Pandit A."/>
            <person name="Bhargava A."/>
            <person name="Sureshbabu K."/>
            <person name="Batra K."/>
            <person name="Sharma T.R."/>
            <person name="Mohapatra T."/>
            <person name="Singh N.K."/>
            <person name="Messing J."/>
            <person name="Nelson A.B."/>
            <person name="Fuks G."/>
            <person name="Kavchok S."/>
            <person name="Keizer G."/>
            <person name="Linton E."/>
            <person name="Llaca V."/>
            <person name="Song R."/>
            <person name="Tanyolac B."/>
            <person name="Young S."/>
            <person name="Ho-Il K."/>
            <person name="Hahn J.H."/>
            <person name="Sangsakoo G."/>
            <person name="Vanavichit A."/>
            <person name="de Mattos Luiz.A.T."/>
            <person name="Zimmer P.D."/>
            <person name="Malone G."/>
            <person name="Dellagostin O."/>
            <person name="de Oliveira A.C."/>
            <person name="Bevan M."/>
            <person name="Bancroft I."/>
            <person name="Minx P."/>
            <person name="Cordum H."/>
            <person name="Wilson R."/>
            <person name="Cheng Z."/>
            <person name="Jin W."/>
            <person name="Jiang J."/>
            <person name="Leong S.A."/>
            <person name="Iwama H."/>
            <person name="Gojobori T."/>
            <person name="Itoh T."/>
            <person name="Niimura Y."/>
            <person name="Fujii Y."/>
            <person name="Habara T."/>
            <person name="Sakai H."/>
            <person name="Sato Y."/>
            <person name="Wilson G."/>
            <person name="Kumar K."/>
            <person name="McCouch S."/>
            <person name="Juretic N."/>
            <person name="Hoen D."/>
            <person name="Wright S."/>
            <person name="Bruskiewich R."/>
            <person name="Bureau T."/>
            <person name="Miyao A."/>
            <person name="Hirochika H."/>
            <person name="Nishikawa T."/>
            <person name="Kadowaki K."/>
            <person name="Sugiura M."/>
            <person name="Burr B."/>
            <person name="Sasaki T."/>
        </authorList>
    </citation>
    <scope>NUCLEOTIDE SEQUENCE [LARGE SCALE GENOMIC DNA]</scope>
    <source>
        <strain evidence="3">cv. Nipponbare</strain>
    </source>
</reference>
<dbReference type="Proteomes" id="UP000000763">
    <property type="component" value="Chromosome 3"/>
</dbReference>
<evidence type="ECO:0000256" key="1">
    <source>
        <dbReference type="SAM" id="MobiDB-lite"/>
    </source>
</evidence>
<feature type="region of interest" description="Disordered" evidence="1">
    <location>
        <begin position="1"/>
        <end position="148"/>
    </location>
</feature>
<feature type="compositionally biased region" description="Low complexity" evidence="1">
    <location>
        <begin position="58"/>
        <end position="69"/>
    </location>
</feature>
<feature type="compositionally biased region" description="Gly residues" evidence="1">
    <location>
        <begin position="100"/>
        <end position="113"/>
    </location>
</feature>
<reference evidence="3" key="2">
    <citation type="journal article" date="2008" name="Nucleic Acids Res.">
        <title>The rice annotation project database (RAP-DB): 2008 update.</title>
        <authorList>
            <consortium name="The rice annotation project (RAP)"/>
        </authorList>
    </citation>
    <scope>GENOME REANNOTATION</scope>
    <source>
        <strain evidence="3">cv. Nipponbare</strain>
    </source>
</reference>
<evidence type="ECO:0000313" key="2">
    <source>
        <dbReference type="EMBL" id="AAS07304.1"/>
    </source>
</evidence>
<proteinExistence type="predicted"/>
<feature type="compositionally biased region" description="Basic and acidic residues" evidence="1">
    <location>
        <begin position="136"/>
        <end position="148"/>
    </location>
</feature>
<dbReference type="AlphaFoldDB" id="Q10J50"/>